<protein>
    <submittedName>
        <fullName evidence="1">Uncharacterized protein</fullName>
    </submittedName>
</protein>
<dbReference type="SUPFAM" id="SSF48150">
    <property type="entry name" value="DNA-glycosylase"/>
    <property type="match status" value="1"/>
</dbReference>
<evidence type="ECO:0000313" key="1">
    <source>
        <dbReference type="EMBL" id="MFC6907033.1"/>
    </source>
</evidence>
<evidence type="ECO:0000313" key="2">
    <source>
        <dbReference type="Proteomes" id="UP001596312"/>
    </source>
</evidence>
<dbReference type="InterPro" id="IPR011257">
    <property type="entry name" value="DNA_glycosylase"/>
</dbReference>
<comment type="caution">
    <text evidence="1">The sequence shown here is derived from an EMBL/GenBank/DDBJ whole genome shotgun (WGS) entry which is preliminary data.</text>
</comment>
<proteinExistence type="predicted"/>
<sequence length="112" mass="12671">MYEVPAAFVQRISEAAFLVDDPKLQLNTLTSIPGIGPATATVVLAFHEPTNYAVGDQYMIAALLGEDRALRLSDYPRLLTKLRDRNPGGFDLRTVEKAYYQQYRDTYDVGRW</sequence>
<accession>A0ABD5V6T8</accession>
<keyword evidence="2" id="KW-1185">Reference proteome</keyword>
<organism evidence="1 2">
    <name type="scientific">Halalkalicoccus tibetensis</name>
    <dbReference type="NCBI Taxonomy" id="175632"/>
    <lineage>
        <taxon>Archaea</taxon>
        <taxon>Methanobacteriati</taxon>
        <taxon>Methanobacteriota</taxon>
        <taxon>Stenosarchaea group</taxon>
        <taxon>Halobacteria</taxon>
        <taxon>Halobacteriales</taxon>
        <taxon>Halococcaceae</taxon>
        <taxon>Halalkalicoccus</taxon>
    </lineage>
</organism>
<reference evidence="1 2" key="1">
    <citation type="journal article" date="2019" name="Int. J. Syst. Evol. Microbiol.">
        <title>The Global Catalogue of Microorganisms (GCM) 10K type strain sequencing project: providing services to taxonomists for standard genome sequencing and annotation.</title>
        <authorList>
            <consortium name="The Broad Institute Genomics Platform"/>
            <consortium name="The Broad Institute Genome Sequencing Center for Infectious Disease"/>
            <person name="Wu L."/>
            <person name="Ma J."/>
        </authorList>
    </citation>
    <scope>NUCLEOTIDE SEQUENCE [LARGE SCALE GENOMIC DNA]</scope>
    <source>
        <strain evidence="1 2">CGMCC 1.3240</strain>
    </source>
</reference>
<dbReference type="AlphaFoldDB" id="A0ABD5V6T8"/>
<name>A0ABD5V6T8_9EURY</name>
<gene>
    <name evidence="1" type="ORF">ACFQGH_17730</name>
</gene>
<dbReference type="EMBL" id="JBHSXQ010000006">
    <property type="protein sequence ID" value="MFC6907033.1"/>
    <property type="molecule type" value="Genomic_DNA"/>
</dbReference>
<dbReference type="Proteomes" id="UP001596312">
    <property type="component" value="Unassembled WGS sequence"/>
</dbReference>
<dbReference type="RefSeq" id="WP_340605610.1">
    <property type="nucleotide sequence ID" value="NZ_JBBMXV010000006.1"/>
</dbReference>